<dbReference type="AlphaFoldDB" id="A0A150B5J9"/>
<dbReference type="Gene3D" id="1.25.40.10">
    <property type="entry name" value="Tetratricopeptide repeat domain"/>
    <property type="match status" value="1"/>
</dbReference>
<protein>
    <submittedName>
        <fullName evidence="1">Aspartate phosphatase</fullName>
    </submittedName>
</protein>
<evidence type="ECO:0000313" key="2">
    <source>
        <dbReference type="Proteomes" id="UP000075591"/>
    </source>
</evidence>
<dbReference type="Proteomes" id="UP000075591">
    <property type="component" value="Unassembled WGS sequence"/>
</dbReference>
<dbReference type="SUPFAM" id="SSF48452">
    <property type="entry name" value="TPR-like"/>
    <property type="match status" value="1"/>
</dbReference>
<name>A0A150B5J9_BACCE</name>
<gene>
    <name evidence="1" type="ORF">AT274_08085</name>
</gene>
<dbReference type="RefSeq" id="WP_001099957.1">
    <property type="nucleotide sequence ID" value="NZ_JARPVK010000011.1"/>
</dbReference>
<dbReference type="Pfam" id="PF13181">
    <property type="entry name" value="TPR_8"/>
    <property type="match status" value="1"/>
</dbReference>
<dbReference type="Pfam" id="PF18801">
    <property type="entry name" value="RapH_N"/>
    <property type="match status" value="1"/>
</dbReference>
<dbReference type="Pfam" id="PF13374">
    <property type="entry name" value="TPR_10"/>
    <property type="match status" value="1"/>
</dbReference>
<proteinExistence type="predicted"/>
<dbReference type="InterPro" id="IPR011990">
    <property type="entry name" value="TPR-like_helical_dom_sf"/>
</dbReference>
<dbReference type="SMART" id="SM00028">
    <property type="entry name" value="TPR"/>
    <property type="match status" value="3"/>
</dbReference>
<dbReference type="PATRIC" id="fig|1396.432.peg.4231"/>
<evidence type="ECO:0000313" key="1">
    <source>
        <dbReference type="EMBL" id="KXX99584.1"/>
    </source>
</evidence>
<dbReference type="InterPro" id="IPR019734">
    <property type="entry name" value="TPR_rpt"/>
</dbReference>
<organism evidence="1 2">
    <name type="scientific">Bacillus cereus</name>
    <dbReference type="NCBI Taxonomy" id="1396"/>
    <lineage>
        <taxon>Bacteria</taxon>
        <taxon>Bacillati</taxon>
        <taxon>Bacillota</taxon>
        <taxon>Bacilli</taxon>
        <taxon>Bacillales</taxon>
        <taxon>Bacillaceae</taxon>
        <taxon>Bacillus</taxon>
        <taxon>Bacillus cereus group</taxon>
    </lineage>
</organism>
<reference evidence="1 2" key="1">
    <citation type="submission" date="2015-12" db="EMBL/GenBank/DDBJ databases">
        <title>Bacillus cereus Group isolate.</title>
        <authorList>
            <person name="Kovac J."/>
        </authorList>
    </citation>
    <scope>NUCLEOTIDE SEQUENCE [LARGE SCALE GENOMIC DNA]</scope>
    <source>
        <strain evidence="1 2">FSL W8-0275</strain>
    </source>
</reference>
<sequence>MNVDIISKEEITKLLNDWYQAIISQRVLQSNKIKEEIANKINNIKEDQTILVYYALLNARYNLLIRDMDSSKDILDKIDPLQEPTETFLEYYHHLFKAIYAINTANHSEARMQFEKAETFLEYIHDKIEKAELNYWLAVHYYHTLKPILAVQFATKANEVFSISPGYELKTAACLNTLGMAHIRLNEFESAEEYLLSALGTFQKSNDESLIKRVKHNLGLLYASQNMPELAIKHLEDSLENNAKTMFLLAREHFKLGHNPIANEYIENGYKISDVCYRHHFQILKAVHNYAPQEELENVVMEGISYFEKEELYDWVKEYAYLLGNIFYGSENHEKASKYLHIALDADKKSIERRALK</sequence>
<dbReference type="EMBL" id="LOMT01000057">
    <property type="protein sequence ID" value="KXX99584.1"/>
    <property type="molecule type" value="Genomic_DNA"/>
</dbReference>
<comment type="caution">
    <text evidence="1">The sequence shown here is derived from an EMBL/GenBank/DDBJ whole genome shotgun (WGS) entry which is preliminary data.</text>
</comment>
<accession>A0A150B5J9</accession>